<gene>
    <name evidence="1" type="ORF">QQF73_09495</name>
</gene>
<reference evidence="1 2" key="1">
    <citation type="submission" date="2023-05" db="EMBL/GenBank/DDBJ databases">
        <title>Marinobacter albus sp. nov., a marine bacterium isolated from sand in a coastal intertidal zone of huludao.</title>
        <authorList>
            <person name="Deng T."/>
        </authorList>
    </citation>
    <scope>NUCLEOTIDE SEQUENCE [LARGE SCALE GENOMIC DNA]</scope>
    <source>
        <strain evidence="1 2">M216</strain>
    </source>
</reference>
<dbReference type="Proteomes" id="UP001223547">
    <property type="component" value="Unassembled WGS sequence"/>
</dbReference>
<sequence length="104" mass="11588">MDYGDSVQKVLLRKIRKAEQDLLQLKLDYCRFVFGLTHRARVVSDGTVYLVRSVDVESMKNTEEGGFTRPAIAGVPINQADTGESIQLGTNWELDTVSDQAAIK</sequence>
<organism evidence="1 2">
    <name type="scientific">Marinobacter albus</name>
    <dbReference type="NCBI Taxonomy" id="3030833"/>
    <lineage>
        <taxon>Bacteria</taxon>
        <taxon>Pseudomonadati</taxon>
        <taxon>Pseudomonadota</taxon>
        <taxon>Gammaproteobacteria</taxon>
        <taxon>Pseudomonadales</taxon>
        <taxon>Marinobacteraceae</taxon>
        <taxon>Marinobacter</taxon>
    </lineage>
</organism>
<proteinExistence type="predicted"/>
<keyword evidence="2" id="KW-1185">Reference proteome</keyword>
<protein>
    <submittedName>
        <fullName evidence="1">Uncharacterized protein</fullName>
    </submittedName>
</protein>
<name>A0ABT7HDC1_9GAMM</name>
<evidence type="ECO:0000313" key="1">
    <source>
        <dbReference type="EMBL" id="MDK9557855.1"/>
    </source>
</evidence>
<evidence type="ECO:0000313" key="2">
    <source>
        <dbReference type="Proteomes" id="UP001223547"/>
    </source>
</evidence>
<dbReference type="RefSeq" id="WP_285368020.1">
    <property type="nucleotide sequence ID" value="NZ_JASSQD010000001.1"/>
</dbReference>
<dbReference type="EMBL" id="JASSQD010000001">
    <property type="protein sequence ID" value="MDK9557855.1"/>
    <property type="molecule type" value="Genomic_DNA"/>
</dbReference>
<comment type="caution">
    <text evidence="1">The sequence shown here is derived from an EMBL/GenBank/DDBJ whole genome shotgun (WGS) entry which is preliminary data.</text>
</comment>
<accession>A0ABT7HDC1</accession>